<dbReference type="InterPro" id="IPR011006">
    <property type="entry name" value="CheY-like_superfamily"/>
</dbReference>
<organism evidence="4 5">
    <name type="scientific">Pseudoxanthomonas sacheonensis</name>
    <dbReference type="NCBI Taxonomy" id="443615"/>
    <lineage>
        <taxon>Bacteria</taxon>
        <taxon>Pseudomonadati</taxon>
        <taxon>Pseudomonadota</taxon>
        <taxon>Gammaproteobacteria</taxon>
        <taxon>Lysobacterales</taxon>
        <taxon>Lysobacteraceae</taxon>
        <taxon>Pseudoxanthomonas</taxon>
    </lineage>
</organism>
<gene>
    <name evidence="4" type="ORF">J2W94_000953</name>
</gene>
<feature type="domain" description="Response regulatory" evidence="3">
    <location>
        <begin position="148"/>
        <end position="265"/>
    </location>
</feature>
<evidence type="ECO:0000313" key="5">
    <source>
        <dbReference type="Proteomes" id="UP001254759"/>
    </source>
</evidence>
<sequence length="269" mass="29072">MAARILAIDDNPDNLELMRYLLEAFGYSALTACDGGSGVALAERERPDLILCDVQLPDIDGYEVVRRIHGHPELSGLVIVAVTALAMVGDRAKVLAAGFNGYLSKPIDPTTFIHQIEVYLQPQLRSAAKRLQSATQAAPTGTDTNGRTILAVDNLPANLELIEGLFGGLGYRIVTAGNAGQALELARSSQPDLILSDVCMPHGNGYDLIDAVKADPQLRQIPFVFISSTFTNEEARSKGIAHGANKYLFRPIEPQRLLEEVEACFSEGR</sequence>
<dbReference type="PANTHER" id="PTHR44591:SF3">
    <property type="entry name" value="RESPONSE REGULATORY DOMAIN-CONTAINING PROTEIN"/>
    <property type="match status" value="1"/>
</dbReference>
<dbReference type="EC" id="2.7.7.65" evidence="4"/>
<keyword evidence="4" id="KW-0808">Transferase</keyword>
<evidence type="ECO:0000256" key="2">
    <source>
        <dbReference type="PROSITE-ProRule" id="PRU00169"/>
    </source>
</evidence>
<evidence type="ECO:0000313" key="4">
    <source>
        <dbReference type="EMBL" id="MDR6840689.1"/>
    </source>
</evidence>
<protein>
    <submittedName>
        <fullName evidence="4">Two-component system cell cycle response regulator</fullName>
        <ecNumber evidence="4">2.7.7.65</ecNumber>
    </submittedName>
</protein>
<name>A0ABU1RPJ1_9GAMM</name>
<feature type="domain" description="Response regulatory" evidence="3">
    <location>
        <begin position="4"/>
        <end position="120"/>
    </location>
</feature>
<dbReference type="Gene3D" id="3.40.50.2300">
    <property type="match status" value="2"/>
</dbReference>
<dbReference type="RefSeq" id="WP_310090658.1">
    <property type="nucleotide sequence ID" value="NZ_JAVDTT010000001.1"/>
</dbReference>
<evidence type="ECO:0000259" key="3">
    <source>
        <dbReference type="PROSITE" id="PS50110"/>
    </source>
</evidence>
<proteinExistence type="predicted"/>
<comment type="caution">
    <text evidence="4">The sequence shown here is derived from an EMBL/GenBank/DDBJ whole genome shotgun (WGS) entry which is preliminary data.</text>
</comment>
<dbReference type="InterPro" id="IPR050595">
    <property type="entry name" value="Bact_response_regulator"/>
</dbReference>
<dbReference type="SMART" id="SM00448">
    <property type="entry name" value="REC"/>
    <property type="match status" value="2"/>
</dbReference>
<dbReference type="Pfam" id="PF00072">
    <property type="entry name" value="Response_reg"/>
    <property type="match status" value="2"/>
</dbReference>
<keyword evidence="4" id="KW-0548">Nucleotidyltransferase</keyword>
<dbReference type="PROSITE" id="PS50110">
    <property type="entry name" value="RESPONSE_REGULATORY"/>
    <property type="match status" value="2"/>
</dbReference>
<feature type="modified residue" description="4-aspartylphosphate" evidence="2">
    <location>
        <position position="53"/>
    </location>
</feature>
<keyword evidence="5" id="KW-1185">Reference proteome</keyword>
<evidence type="ECO:0000256" key="1">
    <source>
        <dbReference type="ARBA" id="ARBA00022553"/>
    </source>
</evidence>
<reference evidence="4 5" key="1">
    <citation type="submission" date="2023-07" db="EMBL/GenBank/DDBJ databases">
        <title>Sorghum-associated microbial communities from plants grown in Nebraska, USA.</title>
        <authorList>
            <person name="Schachtman D."/>
        </authorList>
    </citation>
    <scope>NUCLEOTIDE SEQUENCE [LARGE SCALE GENOMIC DNA]</scope>
    <source>
        <strain evidence="4 5">BE107</strain>
    </source>
</reference>
<dbReference type="EMBL" id="JAVDTT010000001">
    <property type="protein sequence ID" value="MDR6840689.1"/>
    <property type="molecule type" value="Genomic_DNA"/>
</dbReference>
<keyword evidence="1 2" id="KW-0597">Phosphoprotein</keyword>
<dbReference type="PANTHER" id="PTHR44591">
    <property type="entry name" value="STRESS RESPONSE REGULATOR PROTEIN 1"/>
    <property type="match status" value="1"/>
</dbReference>
<dbReference type="SUPFAM" id="SSF52172">
    <property type="entry name" value="CheY-like"/>
    <property type="match status" value="2"/>
</dbReference>
<dbReference type="InterPro" id="IPR001789">
    <property type="entry name" value="Sig_transdc_resp-reg_receiver"/>
</dbReference>
<feature type="modified residue" description="4-aspartylphosphate" evidence="2">
    <location>
        <position position="197"/>
    </location>
</feature>
<accession>A0ABU1RPJ1</accession>
<dbReference type="Proteomes" id="UP001254759">
    <property type="component" value="Unassembled WGS sequence"/>
</dbReference>
<dbReference type="GO" id="GO:0052621">
    <property type="term" value="F:diguanylate cyclase activity"/>
    <property type="evidence" value="ECO:0007669"/>
    <property type="project" value="UniProtKB-EC"/>
</dbReference>